<sequence>MAIALYKLRERLVGYTEESCSRDRCHLVPSTSKLKSVRGDNDPNKLSPNLGDLAHWVLQSSTTQPNKAVIRTFREPHQFLCGRSNGTVLLTDRESPCEHWDVIFLADGTYGLRSWTGNWMSRDEDRVTTRKRKDSFVLEKWNAPSPVTRSRFLRALLPLRQWRTRPSIAAQL</sequence>
<reference evidence="2" key="1">
    <citation type="journal article" date="2008" name="Nat. Genet.">
        <title>The Pristionchus pacificus genome provides a unique perspective on nematode lifestyle and parasitism.</title>
        <authorList>
            <person name="Dieterich C."/>
            <person name="Clifton S.W."/>
            <person name="Schuster L.N."/>
            <person name="Chinwalla A."/>
            <person name="Delehaunty K."/>
            <person name="Dinkelacker I."/>
            <person name="Fulton L."/>
            <person name="Fulton R."/>
            <person name="Godfrey J."/>
            <person name="Minx P."/>
            <person name="Mitreva M."/>
            <person name="Roeseler W."/>
            <person name="Tian H."/>
            <person name="Witte H."/>
            <person name="Yang S.P."/>
            <person name="Wilson R.K."/>
            <person name="Sommer R.J."/>
        </authorList>
    </citation>
    <scope>NUCLEOTIDE SEQUENCE [LARGE SCALE GENOMIC DNA]</scope>
    <source>
        <strain evidence="2">PS312</strain>
    </source>
</reference>
<organism evidence="1 2">
    <name type="scientific">Pristionchus pacificus</name>
    <name type="common">Parasitic nematode worm</name>
    <dbReference type="NCBI Taxonomy" id="54126"/>
    <lineage>
        <taxon>Eukaryota</taxon>
        <taxon>Metazoa</taxon>
        <taxon>Ecdysozoa</taxon>
        <taxon>Nematoda</taxon>
        <taxon>Chromadorea</taxon>
        <taxon>Rhabditida</taxon>
        <taxon>Rhabditina</taxon>
        <taxon>Diplogasteromorpha</taxon>
        <taxon>Diplogasteroidea</taxon>
        <taxon>Neodiplogasteridae</taxon>
        <taxon>Pristionchus</taxon>
    </lineage>
</organism>
<dbReference type="Proteomes" id="UP000005239">
    <property type="component" value="Unassembled WGS sequence"/>
</dbReference>
<protein>
    <submittedName>
        <fullName evidence="1">Uncharacterized protein</fullName>
    </submittedName>
</protein>
<proteinExistence type="predicted"/>
<reference evidence="1" key="2">
    <citation type="submission" date="2022-06" db="UniProtKB">
        <authorList>
            <consortium name="EnsemblMetazoa"/>
        </authorList>
    </citation>
    <scope>IDENTIFICATION</scope>
    <source>
        <strain evidence="1">PS312</strain>
    </source>
</reference>
<evidence type="ECO:0000313" key="2">
    <source>
        <dbReference type="Proteomes" id="UP000005239"/>
    </source>
</evidence>
<name>A0A2A6CET4_PRIPA</name>
<dbReference type="EnsemblMetazoa" id="PPA38313.1">
    <property type="protein sequence ID" value="PPA38313.1"/>
    <property type="gene ID" value="WBGene00276682"/>
</dbReference>
<accession>A0A8R1YSN9</accession>
<gene>
    <name evidence="1" type="primary">WBGene00276682</name>
</gene>
<dbReference type="SUPFAM" id="SSF50405">
    <property type="entry name" value="Actin-crosslinking proteins"/>
    <property type="match status" value="1"/>
</dbReference>
<accession>A0A2A6CET4</accession>
<keyword evidence="2" id="KW-1185">Reference proteome</keyword>
<dbReference type="InterPro" id="IPR008999">
    <property type="entry name" value="Actin-crosslinking"/>
</dbReference>
<evidence type="ECO:0000313" key="1">
    <source>
        <dbReference type="EnsemblMetazoa" id="PPA38313.1"/>
    </source>
</evidence>
<dbReference type="AlphaFoldDB" id="A0A2A6CET4"/>